<keyword evidence="3" id="KW-0808">Transferase</keyword>
<feature type="domain" description="Protein kinase" evidence="9">
    <location>
        <begin position="13"/>
        <end position="271"/>
    </location>
</feature>
<organism evidence="10 11">
    <name type="scientific">Kitasatospora aburaviensis</name>
    <dbReference type="NCBI Taxonomy" id="67265"/>
    <lineage>
        <taxon>Bacteria</taxon>
        <taxon>Bacillati</taxon>
        <taxon>Actinomycetota</taxon>
        <taxon>Actinomycetes</taxon>
        <taxon>Kitasatosporales</taxon>
        <taxon>Streptomycetaceae</taxon>
        <taxon>Kitasatospora</taxon>
    </lineage>
</organism>
<dbReference type="EC" id="2.7.11.1" evidence="1"/>
<dbReference type="Gene3D" id="1.10.510.10">
    <property type="entry name" value="Transferase(Phosphotransferase) domain 1"/>
    <property type="match status" value="1"/>
</dbReference>
<evidence type="ECO:0000256" key="6">
    <source>
        <dbReference type="ARBA" id="ARBA00022840"/>
    </source>
</evidence>
<evidence type="ECO:0000313" key="11">
    <source>
        <dbReference type="Proteomes" id="UP001596067"/>
    </source>
</evidence>
<feature type="transmembrane region" description="Helical" evidence="8">
    <location>
        <begin position="434"/>
        <end position="452"/>
    </location>
</feature>
<keyword evidence="5 10" id="KW-0418">Kinase</keyword>
<dbReference type="PROSITE" id="PS00107">
    <property type="entry name" value="PROTEIN_KINASE_ATP"/>
    <property type="match status" value="1"/>
</dbReference>
<feature type="transmembrane region" description="Helical" evidence="8">
    <location>
        <begin position="489"/>
        <end position="514"/>
    </location>
</feature>
<keyword evidence="11" id="KW-1185">Reference proteome</keyword>
<evidence type="ECO:0000256" key="4">
    <source>
        <dbReference type="ARBA" id="ARBA00022741"/>
    </source>
</evidence>
<dbReference type="EMBL" id="JBHSOD010000007">
    <property type="protein sequence ID" value="MFC5885004.1"/>
    <property type="molecule type" value="Genomic_DNA"/>
</dbReference>
<feature type="binding site" evidence="7">
    <location>
        <position position="42"/>
    </location>
    <ligand>
        <name>ATP</name>
        <dbReference type="ChEBI" id="CHEBI:30616"/>
    </ligand>
</feature>
<dbReference type="Proteomes" id="UP001596067">
    <property type="component" value="Unassembled WGS sequence"/>
</dbReference>
<dbReference type="InterPro" id="IPR017441">
    <property type="entry name" value="Protein_kinase_ATP_BS"/>
</dbReference>
<feature type="transmembrane region" description="Helical" evidence="8">
    <location>
        <begin position="464"/>
        <end position="482"/>
    </location>
</feature>
<dbReference type="CDD" id="cd14014">
    <property type="entry name" value="STKc_PknB_like"/>
    <property type="match status" value="1"/>
</dbReference>
<dbReference type="GO" id="GO:0016301">
    <property type="term" value="F:kinase activity"/>
    <property type="evidence" value="ECO:0007669"/>
    <property type="project" value="UniProtKB-KW"/>
</dbReference>
<keyword evidence="6 7" id="KW-0067">ATP-binding</keyword>
<keyword evidence="4 7" id="KW-0547">Nucleotide-binding</keyword>
<sequence length="553" mass="55891">MTAVSGALIGGRYQLLELIGQGGMGRVWRGQDTTLGRDVAVKEVLLPPGVGERERDELVQRVLREARAAARLNHPGIVTVHDVVEYEGAPVIVMEYITGMSLAAALARGGVLPVGRVADLGVAMVKALQRAHAAGIVHRDLKPDNVLLTDDRVVITDFGIAHMADATTALTRTGAVIGTPAYMAPEQLEGRPPTPANDLWSLGATLYAAVEGEAPFSGATFGALCVAVVTKEPRPAVRAGVLAPVLAALLAKDPAHRATAEQVLAALDVVVRTGALPGGLPAGPAPMPTALEAGSLPGAAVHGGVAPGVVASGVVATGVVAPGGAGAVEPFRTGRVQAGPLVGNPGFAGPAAPSADAVNATPALPPYPGTPYPGASYPGTPAQGTSYAGTSYPGAAYPVTSPLAPVPAAPVVGAPVPGVPVPAAGSGPTAVGAAVVRFLGCVGLLWAIGALLPWNNLGDVPDGYVSIALMVTSVLALLHALPRPRWHPAAVWAATVAGDVGLFFLTKAVLLAWLGARKIGFGELPWQIVVNMLILGTGAWLLWLVVPGSRQRS</sequence>
<evidence type="ECO:0000256" key="1">
    <source>
        <dbReference type="ARBA" id="ARBA00012513"/>
    </source>
</evidence>
<evidence type="ECO:0000259" key="9">
    <source>
        <dbReference type="PROSITE" id="PS50011"/>
    </source>
</evidence>
<dbReference type="InterPro" id="IPR000719">
    <property type="entry name" value="Prot_kinase_dom"/>
</dbReference>
<feature type="transmembrane region" description="Helical" evidence="8">
    <location>
        <begin position="526"/>
        <end position="546"/>
    </location>
</feature>
<evidence type="ECO:0000256" key="7">
    <source>
        <dbReference type="PROSITE-ProRule" id="PRU10141"/>
    </source>
</evidence>
<dbReference type="RefSeq" id="WP_313762867.1">
    <property type="nucleotide sequence ID" value="NZ_BAAAVH010000039.1"/>
</dbReference>
<evidence type="ECO:0000256" key="2">
    <source>
        <dbReference type="ARBA" id="ARBA00022527"/>
    </source>
</evidence>
<keyword evidence="8" id="KW-0812">Transmembrane</keyword>
<evidence type="ECO:0000256" key="5">
    <source>
        <dbReference type="ARBA" id="ARBA00022777"/>
    </source>
</evidence>
<dbReference type="InterPro" id="IPR011009">
    <property type="entry name" value="Kinase-like_dom_sf"/>
</dbReference>
<dbReference type="PROSITE" id="PS00108">
    <property type="entry name" value="PROTEIN_KINASE_ST"/>
    <property type="match status" value="1"/>
</dbReference>
<name>A0ABW1EVP4_9ACTN</name>
<dbReference type="InterPro" id="IPR008271">
    <property type="entry name" value="Ser/Thr_kinase_AS"/>
</dbReference>
<dbReference type="PANTHER" id="PTHR43289">
    <property type="entry name" value="MITOGEN-ACTIVATED PROTEIN KINASE KINASE KINASE 20-RELATED"/>
    <property type="match status" value="1"/>
</dbReference>
<protein>
    <recommendedName>
        <fullName evidence="1">non-specific serine/threonine protein kinase</fullName>
        <ecNumber evidence="1">2.7.11.1</ecNumber>
    </recommendedName>
</protein>
<dbReference type="SUPFAM" id="SSF56112">
    <property type="entry name" value="Protein kinase-like (PK-like)"/>
    <property type="match status" value="1"/>
</dbReference>
<keyword evidence="2" id="KW-0723">Serine/threonine-protein kinase</keyword>
<dbReference type="SMART" id="SM00220">
    <property type="entry name" value="S_TKc"/>
    <property type="match status" value="1"/>
</dbReference>
<evidence type="ECO:0000256" key="3">
    <source>
        <dbReference type="ARBA" id="ARBA00022679"/>
    </source>
</evidence>
<evidence type="ECO:0000313" key="10">
    <source>
        <dbReference type="EMBL" id="MFC5885004.1"/>
    </source>
</evidence>
<comment type="caution">
    <text evidence="10">The sequence shown here is derived from an EMBL/GenBank/DDBJ whole genome shotgun (WGS) entry which is preliminary data.</text>
</comment>
<keyword evidence="8" id="KW-0472">Membrane</keyword>
<dbReference type="Pfam" id="PF00069">
    <property type="entry name" value="Pkinase"/>
    <property type="match status" value="1"/>
</dbReference>
<accession>A0ABW1EVP4</accession>
<gene>
    <name evidence="10" type="ORF">ACFP0N_08455</name>
</gene>
<reference evidence="11" key="1">
    <citation type="journal article" date="2019" name="Int. J. Syst. Evol. Microbiol.">
        <title>The Global Catalogue of Microorganisms (GCM) 10K type strain sequencing project: providing services to taxonomists for standard genome sequencing and annotation.</title>
        <authorList>
            <consortium name="The Broad Institute Genomics Platform"/>
            <consortium name="The Broad Institute Genome Sequencing Center for Infectious Disease"/>
            <person name="Wu L."/>
            <person name="Ma J."/>
        </authorList>
    </citation>
    <scope>NUCLEOTIDE SEQUENCE [LARGE SCALE GENOMIC DNA]</scope>
    <source>
        <strain evidence="11">CGMCC 4.1469</strain>
    </source>
</reference>
<keyword evidence="8" id="KW-1133">Transmembrane helix</keyword>
<evidence type="ECO:0000256" key="8">
    <source>
        <dbReference type="SAM" id="Phobius"/>
    </source>
</evidence>
<dbReference type="Gene3D" id="3.30.200.20">
    <property type="entry name" value="Phosphorylase Kinase, domain 1"/>
    <property type="match status" value="1"/>
</dbReference>
<dbReference type="PROSITE" id="PS50011">
    <property type="entry name" value="PROTEIN_KINASE_DOM"/>
    <property type="match status" value="1"/>
</dbReference>
<dbReference type="PANTHER" id="PTHR43289:SF6">
    <property type="entry name" value="SERINE_THREONINE-PROTEIN KINASE NEKL-3"/>
    <property type="match status" value="1"/>
</dbReference>
<proteinExistence type="predicted"/>